<proteinExistence type="predicted"/>
<evidence type="ECO:0000313" key="2">
    <source>
        <dbReference type="Proteomes" id="UP001281761"/>
    </source>
</evidence>
<protein>
    <submittedName>
        <fullName evidence="1">Uncharacterized protein</fullName>
    </submittedName>
</protein>
<dbReference type="Proteomes" id="UP001281761">
    <property type="component" value="Unassembled WGS sequence"/>
</dbReference>
<organism evidence="1 2">
    <name type="scientific">Blattamonas nauphoetae</name>
    <dbReference type="NCBI Taxonomy" id="2049346"/>
    <lineage>
        <taxon>Eukaryota</taxon>
        <taxon>Metamonada</taxon>
        <taxon>Preaxostyla</taxon>
        <taxon>Oxymonadida</taxon>
        <taxon>Blattamonas</taxon>
    </lineage>
</organism>
<sequence>MDSIHEMYITNFFHPIETFLEFAFHNRRRVREERGQSDFSSLLGTLLRYTPLMGQTTQFMVSSSFALAYTDSLHFWESDNPTRQLLQNVVRAVSVWKMEDAVVRKRGQQILIRLCEEGFEDEMELPFTFSGLTFRGSRIASVRVWVISEMGGNAPFWNEWND</sequence>
<gene>
    <name evidence="1" type="ORF">BLNAU_16697</name>
</gene>
<accession>A0ABQ9X830</accession>
<keyword evidence="2" id="KW-1185">Reference proteome</keyword>
<comment type="caution">
    <text evidence="1">The sequence shown here is derived from an EMBL/GenBank/DDBJ whole genome shotgun (WGS) entry which is preliminary data.</text>
</comment>
<dbReference type="EMBL" id="JARBJD010000178">
    <property type="protein sequence ID" value="KAK2948351.1"/>
    <property type="molecule type" value="Genomic_DNA"/>
</dbReference>
<name>A0ABQ9X830_9EUKA</name>
<evidence type="ECO:0000313" key="1">
    <source>
        <dbReference type="EMBL" id="KAK2948351.1"/>
    </source>
</evidence>
<reference evidence="1 2" key="1">
    <citation type="journal article" date="2022" name="bioRxiv">
        <title>Genomics of Preaxostyla Flagellates Illuminates Evolutionary Transitions and the Path Towards Mitochondrial Loss.</title>
        <authorList>
            <person name="Novak L.V.F."/>
            <person name="Treitli S.C."/>
            <person name="Pyrih J."/>
            <person name="Halakuc P."/>
            <person name="Pipaliya S.V."/>
            <person name="Vacek V."/>
            <person name="Brzon O."/>
            <person name="Soukal P."/>
            <person name="Eme L."/>
            <person name="Dacks J.B."/>
            <person name="Karnkowska A."/>
            <person name="Elias M."/>
            <person name="Hampl V."/>
        </authorList>
    </citation>
    <scope>NUCLEOTIDE SEQUENCE [LARGE SCALE GENOMIC DNA]</scope>
    <source>
        <strain evidence="1">NAU3</strain>
        <tissue evidence="1">Gut</tissue>
    </source>
</reference>